<dbReference type="EMBL" id="JAFBMS010000151">
    <property type="protein sequence ID" value="KAG9334400.1"/>
    <property type="molecule type" value="Genomic_DNA"/>
</dbReference>
<keyword evidence="2" id="KW-1185">Reference proteome</keyword>
<proteinExistence type="predicted"/>
<organism evidence="1 2">
    <name type="scientific">Albula glossodonta</name>
    <name type="common">roundjaw bonefish</name>
    <dbReference type="NCBI Taxonomy" id="121402"/>
    <lineage>
        <taxon>Eukaryota</taxon>
        <taxon>Metazoa</taxon>
        <taxon>Chordata</taxon>
        <taxon>Craniata</taxon>
        <taxon>Vertebrata</taxon>
        <taxon>Euteleostomi</taxon>
        <taxon>Actinopterygii</taxon>
        <taxon>Neopterygii</taxon>
        <taxon>Teleostei</taxon>
        <taxon>Albuliformes</taxon>
        <taxon>Albulidae</taxon>
        <taxon>Albula</taxon>
    </lineage>
</organism>
<reference evidence="1" key="1">
    <citation type="thesis" date="2021" institute="BYU ScholarsArchive" country="Provo, UT, USA">
        <title>Applications of and Algorithms for Genome Assembly and Genomic Analyses with an Emphasis on Marine Teleosts.</title>
        <authorList>
            <person name="Pickett B.D."/>
        </authorList>
    </citation>
    <scope>NUCLEOTIDE SEQUENCE</scope>
    <source>
        <strain evidence="1">HI-2016</strain>
    </source>
</reference>
<dbReference type="AlphaFoldDB" id="A0A8T2N4S4"/>
<evidence type="ECO:0000313" key="2">
    <source>
        <dbReference type="Proteomes" id="UP000824540"/>
    </source>
</evidence>
<comment type="caution">
    <text evidence="1">The sequence shown here is derived from an EMBL/GenBank/DDBJ whole genome shotgun (WGS) entry which is preliminary data.</text>
</comment>
<accession>A0A8T2N4S4</accession>
<gene>
    <name evidence="1" type="ORF">JZ751_008149</name>
</gene>
<evidence type="ECO:0000313" key="1">
    <source>
        <dbReference type="EMBL" id="KAG9334400.1"/>
    </source>
</evidence>
<sequence length="242" mass="24921">MCFTAPDETGQGAEPLLLPSLPWLGLKVWAGASCGVTSCPGWGWVGGWSFRMGLEVWAGAGYVAGALGWGLEVWAGAGYVAGALGWGLEVWAGAGLGLEAEGGREEGERKGISCPLTCEGAVLGASRGDEVKGNMGGPTDVLMGEGAVRTLVAAAHDPLAHEVHPAHHEHRQDDPDHWADCAGVAGVTGGRAQELWNTDRHMDTGEQILQQDQVHGARAAGRPISLGDADVRAASVVTGTGM</sequence>
<protein>
    <submittedName>
        <fullName evidence="1">Uncharacterized protein</fullName>
    </submittedName>
</protein>
<name>A0A8T2N4S4_9TELE</name>
<dbReference type="Proteomes" id="UP000824540">
    <property type="component" value="Unassembled WGS sequence"/>
</dbReference>